<evidence type="ECO:0000313" key="2">
    <source>
        <dbReference type="EMBL" id="SHH65714.1"/>
    </source>
</evidence>
<keyword evidence="1" id="KW-0812">Transmembrane</keyword>
<feature type="transmembrane region" description="Helical" evidence="1">
    <location>
        <begin position="75"/>
        <end position="98"/>
    </location>
</feature>
<proteinExistence type="predicted"/>
<sequence>MEKGFKIIVQFKLVWGLVFTATTLLYSIVSLILGETTIEISLIWKFVAMTLLLTLIHFLVYGEYIFKSLSSQKKVIIHFILCYIVLFVFSYIFNWIQAMNIQSFGIFTISYSLLYLSISSSLFFYYKITGERLNNRLKEYKERKGRID</sequence>
<feature type="transmembrane region" description="Helical" evidence="1">
    <location>
        <begin position="12"/>
        <end position="34"/>
    </location>
</feature>
<reference evidence="2 3" key="1">
    <citation type="submission" date="2016-11" db="EMBL/GenBank/DDBJ databases">
        <authorList>
            <person name="Jaros S."/>
            <person name="Januszkiewicz K."/>
            <person name="Wedrychowicz H."/>
        </authorList>
    </citation>
    <scope>NUCLEOTIDE SEQUENCE [LARGE SCALE GENOMIC DNA]</scope>
    <source>
        <strain evidence="2 3">DSM 6191</strain>
    </source>
</reference>
<feature type="transmembrane region" description="Helical" evidence="1">
    <location>
        <begin position="46"/>
        <end position="66"/>
    </location>
</feature>
<organism evidence="2 3">
    <name type="scientific">Clostridium intestinale DSM 6191</name>
    <dbReference type="NCBI Taxonomy" id="1121320"/>
    <lineage>
        <taxon>Bacteria</taxon>
        <taxon>Bacillati</taxon>
        <taxon>Bacillota</taxon>
        <taxon>Clostridia</taxon>
        <taxon>Eubacteriales</taxon>
        <taxon>Clostridiaceae</taxon>
        <taxon>Clostridium</taxon>
    </lineage>
</organism>
<keyword evidence="1" id="KW-1133">Transmembrane helix</keyword>
<evidence type="ECO:0000313" key="3">
    <source>
        <dbReference type="Proteomes" id="UP000184241"/>
    </source>
</evidence>
<gene>
    <name evidence="2" type="ORF">SAMN02745941_00621</name>
</gene>
<dbReference type="InterPro" id="IPR021560">
    <property type="entry name" value="DUF3021"/>
</dbReference>
<evidence type="ECO:0000256" key="1">
    <source>
        <dbReference type="SAM" id="Phobius"/>
    </source>
</evidence>
<name>A0A1M5US12_9CLOT</name>
<accession>A0A1M5US12</accession>
<dbReference type="EMBL" id="FQXU01000003">
    <property type="protein sequence ID" value="SHH65714.1"/>
    <property type="molecule type" value="Genomic_DNA"/>
</dbReference>
<dbReference type="AlphaFoldDB" id="A0A1M5US12"/>
<protein>
    <recommendedName>
        <fullName evidence="4">DUF3021 domain-containing protein</fullName>
    </recommendedName>
</protein>
<dbReference type="RefSeq" id="WP_073016582.1">
    <property type="nucleotide sequence ID" value="NZ_FQXU01000003.1"/>
</dbReference>
<evidence type="ECO:0008006" key="4">
    <source>
        <dbReference type="Google" id="ProtNLM"/>
    </source>
</evidence>
<keyword evidence="1" id="KW-0472">Membrane</keyword>
<dbReference type="Pfam" id="PF11457">
    <property type="entry name" value="DUF3021"/>
    <property type="match status" value="1"/>
</dbReference>
<feature type="transmembrane region" description="Helical" evidence="1">
    <location>
        <begin position="104"/>
        <end position="126"/>
    </location>
</feature>
<dbReference type="Proteomes" id="UP000184241">
    <property type="component" value="Unassembled WGS sequence"/>
</dbReference>